<reference evidence="2" key="1">
    <citation type="submission" date="2017-02" db="UniProtKB">
        <authorList>
            <consortium name="WormBaseParasite"/>
        </authorList>
    </citation>
    <scope>IDENTIFICATION</scope>
</reference>
<proteinExistence type="predicted"/>
<protein>
    <submittedName>
        <fullName evidence="2">NR LBD domain-containing protein</fullName>
    </submittedName>
</protein>
<evidence type="ECO:0000256" key="1">
    <source>
        <dbReference type="SAM" id="MobiDB-lite"/>
    </source>
</evidence>
<name>A0A0N4WTF8_HAEPC</name>
<feature type="compositionally biased region" description="Basic and acidic residues" evidence="1">
    <location>
        <begin position="1"/>
        <end position="16"/>
    </location>
</feature>
<accession>A0A0N4WTF8</accession>
<dbReference type="AlphaFoldDB" id="A0A0N4WTF8"/>
<feature type="region of interest" description="Disordered" evidence="1">
    <location>
        <begin position="1"/>
        <end position="20"/>
    </location>
</feature>
<sequence>MVSGERLNRANPEQHLHSPVHTVELKNESSGNSLECAYSSSGSTVAQKRKERLVSISRYWKFSKALSKNVISAMLFGLHLKSDMVIDQITELWYYVV</sequence>
<dbReference type="WBParaSite" id="HPLM_0001487101-mRNA-1">
    <property type="protein sequence ID" value="HPLM_0001487101-mRNA-1"/>
    <property type="gene ID" value="HPLM_0001487101"/>
</dbReference>
<organism evidence="2">
    <name type="scientific">Haemonchus placei</name>
    <name type="common">Barber's pole worm</name>
    <dbReference type="NCBI Taxonomy" id="6290"/>
    <lineage>
        <taxon>Eukaryota</taxon>
        <taxon>Metazoa</taxon>
        <taxon>Ecdysozoa</taxon>
        <taxon>Nematoda</taxon>
        <taxon>Chromadorea</taxon>
        <taxon>Rhabditida</taxon>
        <taxon>Rhabditina</taxon>
        <taxon>Rhabditomorpha</taxon>
        <taxon>Strongyloidea</taxon>
        <taxon>Trichostrongylidae</taxon>
        <taxon>Haemonchus</taxon>
    </lineage>
</organism>
<evidence type="ECO:0000313" key="2">
    <source>
        <dbReference type="WBParaSite" id="HPLM_0001487101-mRNA-1"/>
    </source>
</evidence>